<keyword evidence="8 15" id="KW-0456">Lyase</keyword>
<keyword evidence="9" id="KW-0627">Porphyrin biosynthesis</keyword>
<dbReference type="Pfam" id="PF14824">
    <property type="entry name" value="Sirohm_synth_M"/>
    <property type="match status" value="1"/>
</dbReference>
<feature type="non-terminal residue" evidence="15">
    <location>
        <position position="441"/>
    </location>
</feature>
<evidence type="ECO:0000256" key="10">
    <source>
        <dbReference type="ARBA" id="ARBA00023268"/>
    </source>
</evidence>
<evidence type="ECO:0000313" key="15">
    <source>
        <dbReference type="EMBL" id="VAW72208.1"/>
    </source>
</evidence>
<evidence type="ECO:0000256" key="5">
    <source>
        <dbReference type="ARBA" id="ARBA00022691"/>
    </source>
</evidence>
<dbReference type="PANTHER" id="PTHR45790:SF1">
    <property type="entry name" value="SIROHEME SYNTHASE"/>
    <property type="match status" value="1"/>
</dbReference>
<dbReference type="UniPathway" id="UPA00262">
    <property type="reaction ID" value="UER00222"/>
</dbReference>
<dbReference type="FunFam" id="3.30.160.110:FF:000001">
    <property type="entry name" value="Siroheme synthase"/>
    <property type="match status" value="1"/>
</dbReference>
<dbReference type="HAMAP" id="MF_01646">
    <property type="entry name" value="Siroheme_synth"/>
    <property type="match status" value="1"/>
</dbReference>
<dbReference type="EC" id="2.1.1.107" evidence="15"/>
<dbReference type="GO" id="GO:0019354">
    <property type="term" value="P:siroheme biosynthetic process"/>
    <property type="evidence" value="ECO:0007669"/>
    <property type="project" value="UniProtKB-UniPathway"/>
</dbReference>
<reference evidence="15" key="1">
    <citation type="submission" date="2018-06" db="EMBL/GenBank/DDBJ databases">
        <authorList>
            <person name="Zhirakovskaya E."/>
        </authorList>
    </citation>
    <scope>NUCLEOTIDE SEQUENCE</scope>
</reference>
<dbReference type="NCBIfam" id="NF007922">
    <property type="entry name" value="PRK10637.1"/>
    <property type="match status" value="1"/>
</dbReference>
<dbReference type="NCBIfam" id="NF004790">
    <property type="entry name" value="PRK06136.1"/>
    <property type="match status" value="1"/>
</dbReference>
<dbReference type="GO" id="GO:0043115">
    <property type="term" value="F:precorrin-2 dehydrogenase activity"/>
    <property type="evidence" value="ECO:0007669"/>
    <property type="project" value="UniProtKB-EC"/>
</dbReference>
<evidence type="ECO:0000256" key="3">
    <source>
        <dbReference type="ARBA" id="ARBA00022603"/>
    </source>
</evidence>
<keyword evidence="10" id="KW-0511">Multifunctional enzyme</keyword>
<dbReference type="Pfam" id="PF10414">
    <property type="entry name" value="CysG_dimeriser"/>
    <property type="match status" value="1"/>
</dbReference>
<dbReference type="Gene3D" id="3.30.950.10">
    <property type="entry name" value="Methyltransferase, Cobalt-precorrin-4 Transmethylase, Domain 2"/>
    <property type="match status" value="1"/>
</dbReference>
<dbReference type="InterPro" id="IPR019478">
    <property type="entry name" value="Sirohaem_synthase_dimer_dom"/>
</dbReference>
<name>A0A3B0XV91_9ZZZZ</name>
<dbReference type="NCBIfam" id="TIGR01469">
    <property type="entry name" value="cobA_cysG_Cterm"/>
    <property type="match status" value="1"/>
</dbReference>
<evidence type="ECO:0000256" key="1">
    <source>
        <dbReference type="ARBA" id="ARBA00005010"/>
    </source>
</evidence>
<evidence type="ECO:0000256" key="2">
    <source>
        <dbReference type="ARBA" id="ARBA00022573"/>
    </source>
</evidence>
<evidence type="ECO:0000256" key="7">
    <source>
        <dbReference type="ARBA" id="ARBA00023027"/>
    </source>
</evidence>
<dbReference type="EC" id="4.99.1.4" evidence="15"/>
<dbReference type="InterPro" id="IPR014777">
    <property type="entry name" value="4pyrrole_Mease_sub1"/>
</dbReference>
<dbReference type="InterPro" id="IPR014776">
    <property type="entry name" value="4pyrrole_Mease_sub2"/>
</dbReference>
<dbReference type="InterPro" id="IPR035996">
    <property type="entry name" value="4pyrrol_Methylase_sf"/>
</dbReference>
<dbReference type="FunFam" id="3.30.950.10:FF:000001">
    <property type="entry name" value="Siroheme synthase"/>
    <property type="match status" value="1"/>
</dbReference>
<dbReference type="InterPro" id="IPR012409">
    <property type="entry name" value="Sirohaem_synth"/>
</dbReference>
<dbReference type="GO" id="GO:0009236">
    <property type="term" value="P:cobalamin biosynthetic process"/>
    <property type="evidence" value="ECO:0007669"/>
    <property type="project" value="UniProtKB-KW"/>
</dbReference>
<dbReference type="EC" id="1.3.1.76" evidence="15"/>
<dbReference type="InterPro" id="IPR006367">
    <property type="entry name" value="Sirohaem_synthase_N"/>
</dbReference>
<dbReference type="Gene3D" id="1.10.8.210">
    <property type="entry name" value="Sirohaem synthase, dimerisation domain"/>
    <property type="match status" value="1"/>
</dbReference>
<evidence type="ECO:0000259" key="14">
    <source>
        <dbReference type="Pfam" id="PF14824"/>
    </source>
</evidence>
<dbReference type="PIRSF" id="PIRSF036426">
    <property type="entry name" value="Sirohaem_synth"/>
    <property type="match status" value="1"/>
</dbReference>
<dbReference type="GO" id="GO:0051287">
    <property type="term" value="F:NAD binding"/>
    <property type="evidence" value="ECO:0007669"/>
    <property type="project" value="InterPro"/>
</dbReference>
<evidence type="ECO:0000259" key="13">
    <source>
        <dbReference type="Pfam" id="PF10414"/>
    </source>
</evidence>
<organism evidence="15">
    <name type="scientific">hydrothermal vent metagenome</name>
    <dbReference type="NCBI Taxonomy" id="652676"/>
    <lineage>
        <taxon>unclassified sequences</taxon>
        <taxon>metagenomes</taxon>
        <taxon>ecological metagenomes</taxon>
    </lineage>
</organism>
<dbReference type="Gene3D" id="3.30.160.110">
    <property type="entry name" value="Siroheme synthase, domain 2"/>
    <property type="match status" value="1"/>
</dbReference>
<evidence type="ECO:0000256" key="4">
    <source>
        <dbReference type="ARBA" id="ARBA00022679"/>
    </source>
</evidence>
<evidence type="ECO:0000256" key="11">
    <source>
        <dbReference type="ARBA" id="ARBA00047561"/>
    </source>
</evidence>
<dbReference type="SUPFAM" id="SSF75615">
    <property type="entry name" value="Siroheme synthase middle domains-like"/>
    <property type="match status" value="1"/>
</dbReference>
<protein>
    <submittedName>
        <fullName evidence="15">Precorrin-2 oxidase @ Sirohydrochlorin ferrochelatase activity of CysG / Uroporphyrinogen-III methyltransferase</fullName>
        <ecNumber evidence="15">1.3.1.76</ecNumber>
        <ecNumber evidence="15">2.1.1.107</ecNumber>
        <ecNumber evidence="15">4.99.1.4</ecNumber>
    </submittedName>
</protein>
<proteinExistence type="inferred from homology"/>
<keyword evidence="2" id="KW-0169">Cobalamin biosynthesis</keyword>
<dbReference type="GO" id="GO:0004851">
    <property type="term" value="F:uroporphyrin-III C-methyltransferase activity"/>
    <property type="evidence" value="ECO:0007669"/>
    <property type="project" value="UniProtKB-EC"/>
</dbReference>
<dbReference type="Pfam" id="PF00590">
    <property type="entry name" value="TP_methylase"/>
    <property type="match status" value="1"/>
</dbReference>
<dbReference type="SUPFAM" id="SSF53790">
    <property type="entry name" value="Tetrapyrrole methylase"/>
    <property type="match status" value="1"/>
</dbReference>
<dbReference type="Gene3D" id="3.40.50.720">
    <property type="entry name" value="NAD(P)-binding Rossmann-like Domain"/>
    <property type="match status" value="1"/>
</dbReference>
<dbReference type="InterPro" id="IPR003043">
    <property type="entry name" value="Uropor_MeTrfase_CS"/>
</dbReference>
<dbReference type="Pfam" id="PF13241">
    <property type="entry name" value="NAD_binding_7"/>
    <property type="match status" value="1"/>
</dbReference>
<keyword evidence="6 15" id="KW-0560">Oxidoreductase</keyword>
<dbReference type="PANTHER" id="PTHR45790">
    <property type="entry name" value="SIROHEME SYNTHASE-RELATED"/>
    <property type="match status" value="1"/>
</dbReference>
<dbReference type="InterPro" id="IPR037115">
    <property type="entry name" value="Sirohaem_synt_dimer_dom_sf"/>
</dbReference>
<dbReference type="InterPro" id="IPR028281">
    <property type="entry name" value="Sirohaem_synthase_central"/>
</dbReference>
<dbReference type="SUPFAM" id="SSF51735">
    <property type="entry name" value="NAD(P)-binding Rossmann-fold domains"/>
    <property type="match status" value="1"/>
</dbReference>
<feature type="domain" description="Sirohaem synthase dimerisation" evidence="13">
    <location>
        <begin position="150"/>
        <end position="207"/>
    </location>
</feature>
<dbReference type="GO" id="GO:0051266">
    <property type="term" value="F:sirohydrochlorin ferrochelatase activity"/>
    <property type="evidence" value="ECO:0007669"/>
    <property type="project" value="UniProtKB-EC"/>
</dbReference>
<dbReference type="InterPro" id="IPR050161">
    <property type="entry name" value="Siro_Cobalamin_biosynth"/>
</dbReference>
<keyword evidence="4 15" id="KW-0808">Transferase</keyword>
<dbReference type="FunFam" id="3.40.1010.10:FF:000001">
    <property type="entry name" value="Siroheme synthase"/>
    <property type="match status" value="1"/>
</dbReference>
<dbReference type="Gene3D" id="3.40.1010.10">
    <property type="entry name" value="Cobalt-precorrin-4 Transmethylase, Domain 1"/>
    <property type="match status" value="1"/>
</dbReference>
<evidence type="ECO:0000259" key="12">
    <source>
        <dbReference type="Pfam" id="PF00590"/>
    </source>
</evidence>
<accession>A0A3B0XV91</accession>
<dbReference type="PROSITE" id="PS00840">
    <property type="entry name" value="SUMT_2"/>
    <property type="match status" value="1"/>
</dbReference>
<evidence type="ECO:0000256" key="6">
    <source>
        <dbReference type="ARBA" id="ARBA00023002"/>
    </source>
</evidence>
<sequence length="441" mass="48492">MDFFPIFMDLENRDCLVVGGGRVAARKVALLVRAGAQVEVVSPTLCDLLQQHLDAGEIRHSQRKFDGGDITGKALIIAGTDQQAVNRQVSELAKQHNIPVNVVDQPDLCSFIMPSVINRSPVQVAISTGGHSPVLARLLRARLESYVPASYGRLAKLVESFRDQVKQRFSRVEQRRQFWENALQGEVAELLFAGRDETARDHLQTALESSEDNPHPVGEVYLVGSGPGDPDLLTFRALRLLQMADVVVYDRLVAPPILDLARRDAERIYVGKERDKHALSQENINQLLVRLAKEGQRVVRLKGGDPFIFGRGGEEIETLMENSVTFQVVPGITAASGCATYAGIPLTHRDYAQSVVFSTGHLKDGTVDLNWKALAHTNQTIVFYMGLHGVGIVSEQLIAHGLPATMPVALVQQGTTQNQRVLVTQLDKLEQTVKDEAVKPP</sequence>
<feature type="domain" description="Tetrapyrrole methylase" evidence="12">
    <location>
        <begin position="220"/>
        <end position="429"/>
    </location>
</feature>
<evidence type="ECO:0000256" key="9">
    <source>
        <dbReference type="ARBA" id="ARBA00023244"/>
    </source>
</evidence>
<comment type="catalytic activity">
    <reaction evidence="11">
        <text>precorrin-2 + NAD(+) = sirohydrochlorin + NADH + 2 H(+)</text>
        <dbReference type="Rhea" id="RHEA:15613"/>
        <dbReference type="ChEBI" id="CHEBI:15378"/>
        <dbReference type="ChEBI" id="CHEBI:57540"/>
        <dbReference type="ChEBI" id="CHEBI:57945"/>
        <dbReference type="ChEBI" id="CHEBI:58351"/>
        <dbReference type="ChEBI" id="CHEBI:58827"/>
        <dbReference type="EC" id="1.3.1.76"/>
    </reaction>
</comment>
<keyword evidence="3 15" id="KW-0489">Methyltransferase</keyword>
<feature type="domain" description="Siroheme synthase central" evidence="14">
    <location>
        <begin position="119"/>
        <end position="145"/>
    </location>
</feature>
<dbReference type="EMBL" id="UOFK01000015">
    <property type="protein sequence ID" value="VAW72208.1"/>
    <property type="molecule type" value="Genomic_DNA"/>
</dbReference>
<dbReference type="InterPro" id="IPR006366">
    <property type="entry name" value="CobA/CysG_C"/>
</dbReference>
<gene>
    <name evidence="15" type="ORF">MNBD_GAMMA13-1707</name>
</gene>
<dbReference type="AlphaFoldDB" id="A0A3B0XV91"/>
<evidence type="ECO:0000256" key="8">
    <source>
        <dbReference type="ARBA" id="ARBA00023239"/>
    </source>
</evidence>
<dbReference type="InterPro" id="IPR036291">
    <property type="entry name" value="NAD(P)-bd_dom_sf"/>
</dbReference>
<dbReference type="InterPro" id="IPR000878">
    <property type="entry name" value="4pyrrol_Mease"/>
</dbReference>
<comment type="pathway">
    <text evidence="1">Porphyrin-containing compound metabolism; siroheme biosynthesis; sirohydrochlorin from precorrin-2: step 1/1.</text>
</comment>
<dbReference type="CDD" id="cd11642">
    <property type="entry name" value="SUMT"/>
    <property type="match status" value="1"/>
</dbReference>
<keyword evidence="5" id="KW-0949">S-adenosyl-L-methionine</keyword>
<dbReference type="GO" id="GO:0032259">
    <property type="term" value="P:methylation"/>
    <property type="evidence" value="ECO:0007669"/>
    <property type="project" value="UniProtKB-KW"/>
</dbReference>
<dbReference type="NCBIfam" id="TIGR01470">
    <property type="entry name" value="cysG_Nterm"/>
    <property type="match status" value="1"/>
</dbReference>
<keyword evidence="7" id="KW-0520">NAD</keyword>